<dbReference type="InterPro" id="IPR036291">
    <property type="entry name" value="NAD(P)-bd_dom_sf"/>
</dbReference>
<reference evidence="6" key="1">
    <citation type="submission" date="2012-08" db="EMBL/GenBank/DDBJ databases">
        <title>The Genome Sequence of Wuchereria bancrofti.</title>
        <authorList>
            <person name="Nutman T.B."/>
            <person name="Fink D.L."/>
            <person name="Russ C."/>
            <person name="Young S."/>
            <person name="Zeng Q."/>
            <person name="Koehrsen M."/>
            <person name="Alvarado L."/>
            <person name="Berlin A."/>
            <person name="Chapman S.B."/>
            <person name="Chen Z."/>
            <person name="Freedman E."/>
            <person name="Gellesch M."/>
            <person name="Goldberg J."/>
            <person name="Griggs A."/>
            <person name="Gujja S."/>
            <person name="Heilman E.R."/>
            <person name="Heiman D."/>
            <person name="Hepburn T."/>
            <person name="Howarth C."/>
            <person name="Jen D."/>
            <person name="Larson L."/>
            <person name="Lewis B."/>
            <person name="Mehta T."/>
            <person name="Park D."/>
            <person name="Pearson M."/>
            <person name="Roberts A."/>
            <person name="Saif S."/>
            <person name="Shea T."/>
            <person name="Shenoy N."/>
            <person name="Sisk P."/>
            <person name="Stolte C."/>
            <person name="Sykes S."/>
            <person name="Walk T."/>
            <person name="White J."/>
            <person name="Yandava C."/>
            <person name="Haas B."/>
            <person name="Henn M.R."/>
            <person name="Nusbaum C."/>
            <person name="Birren B."/>
        </authorList>
    </citation>
    <scope>NUCLEOTIDE SEQUENCE [LARGE SCALE GENOMIC DNA]</scope>
    <source>
        <strain evidence="6">NA</strain>
    </source>
</reference>
<dbReference type="Gene3D" id="3.40.50.720">
    <property type="entry name" value="NAD(P)-binding Rossmann-like Domain"/>
    <property type="match status" value="1"/>
</dbReference>
<dbReference type="InterPro" id="IPR016039">
    <property type="entry name" value="Thiolase-like"/>
</dbReference>
<dbReference type="InterPro" id="IPR036736">
    <property type="entry name" value="ACP-like_sf"/>
</dbReference>
<dbReference type="PANTHER" id="PTHR43775:SF51">
    <property type="entry name" value="INACTIVE PHENOLPHTHIOCEROL SYNTHESIS POLYKETIDE SYNTHASE TYPE I PKS1-RELATED"/>
    <property type="match status" value="1"/>
</dbReference>
<dbReference type="InterPro" id="IPR001227">
    <property type="entry name" value="Ac_transferase_dom_sf"/>
</dbReference>
<dbReference type="GO" id="GO:0004312">
    <property type="term" value="F:fatty acid synthase activity"/>
    <property type="evidence" value="ECO:0007669"/>
    <property type="project" value="TreeGrafter"/>
</dbReference>
<dbReference type="InterPro" id="IPR009081">
    <property type="entry name" value="PP-bd_ACP"/>
</dbReference>
<sequence>MSDTGCRIFQEKYWPFTDCNMQTNNYNSSYDESPISNLQLEMSKKTKNLEKVNPMIDQFNSNNFDNTKMDSINSHYLYKLVQKKCILPDPEQTMPFIAINLTDTTTILGQQAIFVTKMNDNDDIIRIQKQLHLHKCAKLILEWIIDEENLLENTIKQSMLVINLWKILVNNNNNNNDNNDNNISANAKLCLIVFAISNSNENQRLFAPFSALLKTLAMEQRTVNFKAIHTDIIDQQILYEISDENFLNEIICYSGGNRYVERIHQMDRQELIVEQIRNIDRVLITGNIRGIAGKLIEILKPHLAIAVSRTMLDTCNSDKNGCIIRTIQADCTDYAQMEKIFATFAPFDMIIHCAATVNNCLMENMNVKLFEIVCRPKVIGLQNIITLSRLYSIQKIVAFSSAATIFGSAGQANYVVANELMEYLMRKNLPNDGLFISWGPWDGEGFLAGKHMAKIRRQIQNSGWKLLQVEQVVQLCYKLLSCSGHHIVMDNCIMEVSGITDVKFDVGFMSMGIDSLMIAEMQTLLNERLNLNISIAIFYEYSTVVTLSQYLAKKMLTNDKLSNDQSVRNDGNDKIAIIGYSGAFSGATDDETFWRSLLDGKELIEQHKRIINNNEEIIEGIGIMPDIDKFDYQFWKLTSNDASYIDPQIRKFVEHAYIALERSGLIRIRNKLRIGVIAGAEPSEYHVKSRCIGGIENFYEINQKDFVATWTSYLLNLHGPSFGVYSACSTALIAIVQAINLLQQNQCDIVIAGAVSLTLPYTGNNNNSNSSIHGMVLSSDGHCRPFDQQSSGTVRGSAVGVVVLQRFSEAQKANIPVIGKIIGYGITNDGLLKSSFMAPNISGQQNCIKEAIEMTDTAKVDYIECHGSGTTIGDLIELTAMSQFYHRDTLIGSVKANIGHALAGAGIAAIIKLCKIAEMRIIPRQINFDKFNENLNDVSFKITKCNIAIEKKNLRLAVNASGIGGTNAHIIIENDNHLSTYQSNTNRYFYPLIITGKSKIACVQLCIRLANYLKTEMNLAQIASTLQNYREHFDYRFGITVRTATDAIKQLKNIDKIEKMLKLKRENIALYFAPQGLEYLNMGFEAMKYNEIFCNVMQQCFHIASKLIGVNFQTIIHSKQKFPQQNLLMKQPYSQLATFIICYALVEQFKKLGN</sequence>
<dbReference type="Proteomes" id="UP000004810">
    <property type="component" value="Unassembled WGS sequence"/>
</dbReference>
<feature type="domain" description="Ketosynthase family 3 (KS3)" evidence="4">
    <location>
        <begin position="572"/>
        <end position="974"/>
    </location>
</feature>
<protein>
    <recommendedName>
        <fullName evidence="4">Ketosynthase family 3 (KS3) domain-containing protein</fullName>
    </recommendedName>
</protein>
<dbReference type="InterPro" id="IPR032821">
    <property type="entry name" value="PKS_assoc"/>
</dbReference>
<organism evidence="5 6">
    <name type="scientific">Wuchereria bancrofti</name>
    <dbReference type="NCBI Taxonomy" id="6293"/>
    <lineage>
        <taxon>Eukaryota</taxon>
        <taxon>Metazoa</taxon>
        <taxon>Ecdysozoa</taxon>
        <taxon>Nematoda</taxon>
        <taxon>Chromadorea</taxon>
        <taxon>Rhabditida</taxon>
        <taxon>Spirurina</taxon>
        <taxon>Spiruromorpha</taxon>
        <taxon>Filarioidea</taxon>
        <taxon>Onchocercidae</taxon>
        <taxon>Wuchereria</taxon>
    </lineage>
</organism>
<dbReference type="GO" id="GO:0006633">
    <property type="term" value="P:fatty acid biosynthetic process"/>
    <property type="evidence" value="ECO:0007669"/>
    <property type="project" value="InterPro"/>
</dbReference>
<dbReference type="SMART" id="SM00823">
    <property type="entry name" value="PKS_PP"/>
    <property type="match status" value="1"/>
</dbReference>
<dbReference type="PROSITE" id="PS00606">
    <property type="entry name" value="KS3_1"/>
    <property type="match status" value="1"/>
</dbReference>
<dbReference type="CDD" id="cd00833">
    <property type="entry name" value="PKS"/>
    <property type="match status" value="1"/>
</dbReference>
<dbReference type="Gene3D" id="3.30.70.3290">
    <property type="match status" value="1"/>
</dbReference>
<dbReference type="Pfam" id="PF02801">
    <property type="entry name" value="Ketoacyl-synt_C"/>
    <property type="match status" value="1"/>
</dbReference>
<dbReference type="Pfam" id="PF00109">
    <property type="entry name" value="ketoacyl-synt"/>
    <property type="match status" value="1"/>
</dbReference>
<dbReference type="SUPFAM" id="SSF51735">
    <property type="entry name" value="NAD(P)-binding Rossmann-fold domains"/>
    <property type="match status" value="1"/>
</dbReference>
<keyword evidence="1" id="KW-0596">Phosphopantetheine</keyword>
<evidence type="ECO:0000259" key="4">
    <source>
        <dbReference type="PROSITE" id="PS52004"/>
    </source>
</evidence>
<dbReference type="InterPro" id="IPR014030">
    <property type="entry name" value="Ketoacyl_synth_N"/>
</dbReference>
<evidence type="ECO:0000256" key="3">
    <source>
        <dbReference type="ARBA" id="ARBA00022679"/>
    </source>
</evidence>
<dbReference type="InterPro" id="IPR013968">
    <property type="entry name" value="PKS_KR"/>
</dbReference>
<accession>J9BCK9</accession>
<dbReference type="PANTHER" id="PTHR43775">
    <property type="entry name" value="FATTY ACID SYNTHASE"/>
    <property type="match status" value="1"/>
</dbReference>
<dbReference type="Gene3D" id="3.40.47.10">
    <property type="match status" value="1"/>
</dbReference>
<dbReference type="InterPro" id="IPR057326">
    <property type="entry name" value="KR_dom"/>
</dbReference>
<dbReference type="SUPFAM" id="SSF47336">
    <property type="entry name" value="ACP-like"/>
    <property type="match status" value="1"/>
</dbReference>
<evidence type="ECO:0000256" key="2">
    <source>
        <dbReference type="ARBA" id="ARBA00022553"/>
    </source>
</evidence>
<dbReference type="SMART" id="SM00822">
    <property type="entry name" value="PKS_KR"/>
    <property type="match status" value="1"/>
</dbReference>
<dbReference type="SUPFAM" id="SSF53901">
    <property type="entry name" value="Thiolase-like"/>
    <property type="match status" value="1"/>
</dbReference>
<evidence type="ECO:0000313" key="6">
    <source>
        <dbReference type="Proteomes" id="UP000004810"/>
    </source>
</evidence>
<dbReference type="EMBL" id="ADBV01001393">
    <property type="protein sequence ID" value="EJW84930.1"/>
    <property type="molecule type" value="Genomic_DNA"/>
</dbReference>
<dbReference type="InterPro" id="IPR014031">
    <property type="entry name" value="Ketoacyl_synth_C"/>
</dbReference>
<dbReference type="GO" id="GO:0004315">
    <property type="term" value="F:3-oxoacyl-[acyl-carrier-protein] synthase activity"/>
    <property type="evidence" value="ECO:0007669"/>
    <property type="project" value="InterPro"/>
</dbReference>
<dbReference type="AlphaFoldDB" id="J9BCK9"/>
<evidence type="ECO:0000313" key="5">
    <source>
        <dbReference type="EMBL" id="EJW84930.1"/>
    </source>
</evidence>
<dbReference type="PROSITE" id="PS52004">
    <property type="entry name" value="KS3_2"/>
    <property type="match status" value="1"/>
</dbReference>
<dbReference type="Gene3D" id="1.10.1200.10">
    <property type="entry name" value="ACP-like"/>
    <property type="match status" value="1"/>
</dbReference>
<dbReference type="Pfam" id="PF00550">
    <property type="entry name" value="PP-binding"/>
    <property type="match status" value="1"/>
</dbReference>
<name>J9BCK9_WUCBA</name>
<comment type="caution">
    <text evidence="5">The sequence shown here is derived from an EMBL/GenBank/DDBJ whole genome shotgun (WGS) entry which is preliminary data.</text>
</comment>
<gene>
    <name evidence="5" type="ORF">WUBG_04157</name>
</gene>
<dbReference type="InterPro" id="IPR020806">
    <property type="entry name" value="PKS_PP-bd"/>
</dbReference>
<dbReference type="InterPro" id="IPR018201">
    <property type="entry name" value="Ketoacyl_synth_AS"/>
</dbReference>
<dbReference type="GO" id="GO:0031177">
    <property type="term" value="F:phosphopantetheine binding"/>
    <property type="evidence" value="ECO:0007669"/>
    <property type="project" value="InterPro"/>
</dbReference>
<dbReference type="InterPro" id="IPR020841">
    <property type="entry name" value="PKS_Beta-ketoAc_synthase_dom"/>
</dbReference>
<dbReference type="Pfam" id="PF16197">
    <property type="entry name" value="KAsynt_C_assoc"/>
    <property type="match status" value="1"/>
</dbReference>
<dbReference type="Pfam" id="PF08659">
    <property type="entry name" value="KR"/>
    <property type="match status" value="1"/>
</dbReference>
<keyword evidence="3" id="KW-0808">Transferase</keyword>
<dbReference type="InterPro" id="IPR050091">
    <property type="entry name" value="PKS_NRPS_Biosynth_Enz"/>
</dbReference>
<dbReference type="Gene3D" id="3.40.366.10">
    <property type="entry name" value="Malonyl-Coenzyme A Acyl Carrier Protein, domain 2"/>
    <property type="match status" value="1"/>
</dbReference>
<dbReference type="SMART" id="SM00825">
    <property type="entry name" value="PKS_KS"/>
    <property type="match status" value="1"/>
</dbReference>
<proteinExistence type="predicted"/>
<evidence type="ECO:0000256" key="1">
    <source>
        <dbReference type="ARBA" id="ARBA00022450"/>
    </source>
</evidence>
<keyword evidence="2" id="KW-0597">Phosphoprotein</keyword>